<accession>A0A0X1KZF3</accession>
<protein>
    <submittedName>
        <fullName evidence="1">Uncharacterized protein</fullName>
    </submittedName>
</protein>
<dbReference type="AlphaFoldDB" id="A0A0X1KZF3"/>
<proteinExistence type="predicted"/>
<reference evidence="1" key="2">
    <citation type="submission" date="2008-07" db="EMBL/GenBank/DDBJ databases">
        <authorList>
            <consortium name="Broad Institute Genome Sequencing Platform"/>
            <person name="Colwell R."/>
            <person name="Grim C.J."/>
            <person name="Young S."/>
            <person name="Jaffe D."/>
            <person name="Gnerre S."/>
            <person name="Berlin A."/>
            <person name="Heiman D."/>
            <person name="Hepburn T."/>
            <person name="Shea T."/>
            <person name="Sykes S."/>
            <person name="Alvarado L."/>
            <person name="Kodira C."/>
            <person name="Heidelberg J."/>
            <person name="Lander E."/>
            <person name="Galagan J."/>
            <person name="Nusbaum C."/>
            <person name="Birren B."/>
        </authorList>
    </citation>
    <scope>NUCLEOTIDE SEQUENCE [LARGE SCALE GENOMIC DNA]</scope>
    <source>
        <strain evidence="1">MO10</strain>
    </source>
</reference>
<reference evidence="1" key="1">
    <citation type="submission" date="2005-09" db="EMBL/GenBank/DDBJ databases">
        <title>Annotation of Vibrio cholerae MO10.</title>
        <authorList>
            <person name="Colwell R."/>
            <person name="Grim C.J."/>
            <person name="Young S."/>
            <person name="Jaffe D."/>
            <person name="Gnerre S."/>
            <person name="Berlin A."/>
            <person name="Heiman D."/>
            <person name="Hepburn T."/>
            <person name="Shea T."/>
            <person name="Sykes S."/>
            <person name="Yandava C."/>
            <person name="Alvarado L."/>
            <person name="Kodira C."/>
            <person name="Borodovsky M."/>
            <person name="Heidelberg J."/>
            <person name="Lander E."/>
            <person name="Galagan J."/>
            <person name="Nusbaum C."/>
            <person name="Birren B."/>
        </authorList>
    </citation>
    <scope>NUCLEOTIDE SEQUENCE [LARGE SCALE GENOMIC DNA]</scope>
    <source>
        <strain evidence="1">MO10</strain>
    </source>
</reference>
<evidence type="ECO:0000313" key="1">
    <source>
        <dbReference type="EMBL" id="EET23651.1"/>
    </source>
</evidence>
<dbReference type="AntiFam" id="ANF00041">
    <property type="entry name" value="Antisense to RNaseP"/>
</dbReference>
<name>A0A0X1KZF3_VIBCO</name>
<dbReference type="Proteomes" id="UP000004687">
    <property type="component" value="Unassembled WGS sequence"/>
</dbReference>
<dbReference type="EMBL" id="DS990136">
    <property type="protein sequence ID" value="EET23651.1"/>
    <property type="molecule type" value="Genomic_DNA"/>
</dbReference>
<sequence length="61" mass="6486">MRGSSHSSRPAITHWLKQPTRLLTRATLCGGLFGLAPGGVYPATNCCQSHGALLPHPFTLT</sequence>
<organism evidence="1">
    <name type="scientific">Vibrio cholerae (strain MO10)</name>
    <dbReference type="NCBI Taxonomy" id="345072"/>
    <lineage>
        <taxon>Bacteria</taxon>
        <taxon>Pseudomonadati</taxon>
        <taxon>Pseudomonadota</taxon>
        <taxon>Gammaproteobacteria</taxon>
        <taxon>Vibrionales</taxon>
        <taxon>Vibrionaceae</taxon>
        <taxon>Vibrio</taxon>
    </lineage>
</organism>
<dbReference type="HOGENOM" id="CLU_195974_0_0_6"/>
<gene>
    <name evidence="1" type="ORF">VchoM_01678</name>
</gene>